<feature type="region of interest" description="Disordered" evidence="1">
    <location>
        <begin position="1"/>
        <end position="58"/>
    </location>
</feature>
<gene>
    <name evidence="2" type="ORF">IFM89_033431</name>
</gene>
<feature type="region of interest" description="Disordered" evidence="1">
    <location>
        <begin position="99"/>
        <end position="127"/>
    </location>
</feature>
<evidence type="ECO:0000313" key="3">
    <source>
        <dbReference type="Proteomes" id="UP000631114"/>
    </source>
</evidence>
<accession>A0A835LXW8</accession>
<reference evidence="2 3" key="1">
    <citation type="submission" date="2020-10" db="EMBL/GenBank/DDBJ databases">
        <title>The Coptis chinensis genome and diversification of protoberbering-type alkaloids.</title>
        <authorList>
            <person name="Wang B."/>
            <person name="Shu S."/>
            <person name="Song C."/>
            <person name="Liu Y."/>
        </authorList>
    </citation>
    <scope>NUCLEOTIDE SEQUENCE [LARGE SCALE GENOMIC DNA]</scope>
    <source>
        <strain evidence="2">HL-2020</strain>
        <tissue evidence="2">Leaf</tissue>
    </source>
</reference>
<sequence>MCPQGRRTLEEIRQKRAAERLSKASSGPDLQSSSNPLPSLGINRSQSGGQLSELQAKEIENDALHKRLNNLERKMLSPRKALRCGHGKRCSSYCGRIFSPPDGQEEIEGGEEEQSDLTEEDAAALRA</sequence>
<dbReference type="AlphaFoldDB" id="A0A835LXW8"/>
<comment type="caution">
    <text evidence="2">The sequence shown here is derived from an EMBL/GenBank/DDBJ whole genome shotgun (WGS) entry which is preliminary data.</text>
</comment>
<feature type="compositionally biased region" description="Polar residues" evidence="1">
    <location>
        <begin position="23"/>
        <end position="53"/>
    </location>
</feature>
<dbReference type="OrthoDB" id="2019706at2759"/>
<protein>
    <submittedName>
        <fullName evidence="2">Uncharacterized protein</fullName>
    </submittedName>
</protein>
<evidence type="ECO:0000313" key="2">
    <source>
        <dbReference type="EMBL" id="KAF9607224.1"/>
    </source>
</evidence>
<name>A0A835LXW8_9MAGN</name>
<evidence type="ECO:0000256" key="1">
    <source>
        <dbReference type="SAM" id="MobiDB-lite"/>
    </source>
</evidence>
<organism evidence="2 3">
    <name type="scientific">Coptis chinensis</name>
    <dbReference type="NCBI Taxonomy" id="261450"/>
    <lineage>
        <taxon>Eukaryota</taxon>
        <taxon>Viridiplantae</taxon>
        <taxon>Streptophyta</taxon>
        <taxon>Embryophyta</taxon>
        <taxon>Tracheophyta</taxon>
        <taxon>Spermatophyta</taxon>
        <taxon>Magnoliopsida</taxon>
        <taxon>Ranunculales</taxon>
        <taxon>Ranunculaceae</taxon>
        <taxon>Coptidoideae</taxon>
        <taxon>Coptis</taxon>
    </lineage>
</organism>
<dbReference type="EMBL" id="JADFTS010000005">
    <property type="protein sequence ID" value="KAF9607224.1"/>
    <property type="molecule type" value="Genomic_DNA"/>
</dbReference>
<dbReference type="Proteomes" id="UP000631114">
    <property type="component" value="Unassembled WGS sequence"/>
</dbReference>
<proteinExistence type="predicted"/>
<feature type="compositionally biased region" description="Basic and acidic residues" evidence="1">
    <location>
        <begin position="7"/>
        <end position="22"/>
    </location>
</feature>
<keyword evidence="3" id="KW-1185">Reference proteome</keyword>
<feature type="compositionally biased region" description="Acidic residues" evidence="1">
    <location>
        <begin position="103"/>
        <end position="127"/>
    </location>
</feature>